<name>A0A645F9T4_9ZZZZ</name>
<reference evidence="1" key="1">
    <citation type="submission" date="2019-08" db="EMBL/GenBank/DDBJ databases">
        <authorList>
            <person name="Kucharzyk K."/>
            <person name="Murdoch R.W."/>
            <person name="Higgins S."/>
            <person name="Loffler F."/>
        </authorList>
    </citation>
    <scope>NUCLEOTIDE SEQUENCE</scope>
</reference>
<evidence type="ECO:0000313" key="1">
    <source>
        <dbReference type="EMBL" id="MPN11061.1"/>
    </source>
</evidence>
<dbReference type="AlphaFoldDB" id="A0A645F9T4"/>
<organism evidence="1">
    <name type="scientific">bioreactor metagenome</name>
    <dbReference type="NCBI Taxonomy" id="1076179"/>
    <lineage>
        <taxon>unclassified sequences</taxon>
        <taxon>metagenomes</taxon>
        <taxon>ecological metagenomes</taxon>
    </lineage>
</organism>
<sequence length="102" mass="11577">MFTQLQPDRHLVFLALFRITRDIIDHGPRGLVRREQQRDIAVTEAQEILKNHFDCALRGEAEHIACLIAMLFQSRIRSSDDEGDRDLSDASGDFVDVVVGAQ</sequence>
<comment type="caution">
    <text evidence="1">The sequence shown here is derived from an EMBL/GenBank/DDBJ whole genome shotgun (WGS) entry which is preliminary data.</text>
</comment>
<accession>A0A645F9T4</accession>
<dbReference type="EMBL" id="VSSQ01057258">
    <property type="protein sequence ID" value="MPN11061.1"/>
    <property type="molecule type" value="Genomic_DNA"/>
</dbReference>
<proteinExistence type="predicted"/>
<gene>
    <name evidence="1" type="ORF">SDC9_158362</name>
</gene>
<protein>
    <submittedName>
        <fullName evidence="1">Uncharacterized protein</fullName>
    </submittedName>
</protein>